<dbReference type="Proteomes" id="UP001467690">
    <property type="component" value="Unassembled WGS sequence"/>
</dbReference>
<evidence type="ECO:0000313" key="2">
    <source>
        <dbReference type="Proteomes" id="UP001467690"/>
    </source>
</evidence>
<comment type="caution">
    <text evidence="1">The sequence shown here is derived from an EMBL/GenBank/DDBJ whole genome shotgun (WGS) entry which is preliminary data.</text>
</comment>
<dbReference type="Pfam" id="PF09611">
    <property type="entry name" value="Cas_Csy1"/>
    <property type="match status" value="1"/>
</dbReference>
<accession>A0ABV1RJN5</accession>
<proteinExistence type="predicted"/>
<name>A0ABV1RJN5_9ALTE</name>
<keyword evidence="2" id="KW-1185">Reference proteome</keyword>
<gene>
    <name evidence="1" type="primary">csy1</name>
    <name evidence="1" type="ORF">ABS311_14825</name>
</gene>
<dbReference type="InterPro" id="IPR013397">
    <property type="entry name" value="CRISPR-assoc_prot_Csy1"/>
</dbReference>
<evidence type="ECO:0000313" key="1">
    <source>
        <dbReference type="EMBL" id="MER2493153.1"/>
    </source>
</evidence>
<sequence>MEATLTQALAEYIEQRKQNKLEPLQKALNKVLEKGDEVAIAAAKAEYAEKAAPMEQTFKPETWLTDAARRAKQISLATHAIKFTHSDAKATSILVTKTEQEQKGYLVTANLEDKAIDAVGNAAALDVARLLKIQVNGESLISQLQQDQATALSAFTDNTELLQNWIQGFKLALADEKLTSHTLSKQVYFPLGQNADEEYHLLCPLFSSTLSHRLYAKVTSTRFGDSKEVRDARKANKFDERIDASFPNTAMQSFGGSKPQNISQLNSERYGQSFLLNCAPPNFKRQEKPPLKQKSLFNRQFYFKVVGYLREFKRFLEILRPDQRNFKIRYKRDQGFIAPILDQLMIYAASVQALPAGWSNDADCKLKFSHTLWLDIRNPDEGFQREREKLDWQNEVSADFASWLSRQLKSDKYVLSDSEHAYFAKLCLHQLKQFERSNLKQHVKQEAK</sequence>
<dbReference type="NCBIfam" id="TIGR02564">
    <property type="entry name" value="cas_Csy1"/>
    <property type="match status" value="1"/>
</dbReference>
<protein>
    <submittedName>
        <fullName evidence="1">Type I-F CRISPR-associated protein Csy1</fullName>
    </submittedName>
</protein>
<organism evidence="1 2">
    <name type="scientific">Catenovulum sediminis</name>
    <dbReference type="NCBI Taxonomy" id="1740262"/>
    <lineage>
        <taxon>Bacteria</taxon>
        <taxon>Pseudomonadati</taxon>
        <taxon>Pseudomonadota</taxon>
        <taxon>Gammaproteobacteria</taxon>
        <taxon>Alteromonadales</taxon>
        <taxon>Alteromonadaceae</taxon>
        <taxon>Catenovulum</taxon>
    </lineage>
</organism>
<dbReference type="RefSeq" id="WP_350402481.1">
    <property type="nucleotide sequence ID" value="NZ_JBELOE010000254.1"/>
</dbReference>
<dbReference type="EMBL" id="JBELOE010000254">
    <property type="protein sequence ID" value="MER2493153.1"/>
    <property type="molecule type" value="Genomic_DNA"/>
</dbReference>
<reference evidence="1 2" key="1">
    <citation type="submission" date="2024-06" db="EMBL/GenBank/DDBJ databases">
        <authorList>
            <person name="Chen R.Y."/>
        </authorList>
    </citation>
    <scope>NUCLEOTIDE SEQUENCE [LARGE SCALE GENOMIC DNA]</scope>
    <source>
        <strain evidence="1 2">D2</strain>
    </source>
</reference>